<dbReference type="Pfam" id="PF01545">
    <property type="entry name" value="Cation_efflux"/>
    <property type="match status" value="1"/>
</dbReference>
<keyword evidence="6" id="KW-0406">Ion transport</keyword>
<evidence type="ECO:0000313" key="12">
    <source>
        <dbReference type="EMBL" id="SEL59988.1"/>
    </source>
</evidence>
<evidence type="ECO:0000259" key="11">
    <source>
        <dbReference type="Pfam" id="PF16916"/>
    </source>
</evidence>
<evidence type="ECO:0000259" key="10">
    <source>
        <dbReference type="Pfam" id="PF01545"/>
    </source>
</evidence>
<keyword evidence="5 9" id="KW-1133">Transmembrane helix</keyword>
<dbReference type="EMBL" id="FOAW01000011">
    <property type="protein sequence ID" value="SEL59988.1"/>
    <property type="molecule type" value="Genomic_DNA"/>
</dbReference>
<feature type="region of interest" description="Disordered" evidence="8">
    <location>
        <begin position="1"/>
        <end position="28"/>
    </location>
</feature>
<evidence type="ECO:0000256" key="1">
    <source>
        <dbReference type="ARBA" id="ARBA00004141"/>
    </source>
</evidence>
<feature type="transmembrane region" description="Helical" evidence="9">
    <location>
        <begin position="139"/>
        <end position="159"/>
    </location>
</feature>
<feature type="transmembrane region" description="Helical" evidence="9">
    <location>
        <begin position="70"/>
        <end position="87"/>
    </location>
</feature>
<comment type="subcellular location">
    <subcellularLocation>
        <location evidence="1">Membrane</location>
        <topology evidence="1">Multi-pass membrane protein</topology>
    </subcellularLocation>
</comment>
<feature type="transmembrane region" description="Helical" evidence="9">
    <location>
        <begin position="38"/>
        <end position="58"/>
    </location>
</feature>
<evidence type="ECO:0000256" key="9">
    <source>
        <dbReference type="SAM" id="Phobius"/>
    </source>
</evidence>
<dbReference type="PANTHER" id="PTHR11562:SF17">
    <property type="entry name" value="RE54080P-RELATED"/>
    <property type="match status" value="1"/>
</dbReference>
<accession>A0A1H7RJ10</accession>
<dbReference type="InterPro" id="IPR058533">
    <property type="entry name" value="Cation_efflux_TM"/>
</dbReference>
<dbReference type="Pfam" id="PF16916">
    <property type="entry name" value="ZT_dimer"/>
    <property type="match status" value="1"/>
</dbReference>
<reference evidence="13" key="1">
    <citation type="submission" date="2016-10" db="EMBL/GenBank/DDBJ databases">
        <authorList>
            <person name="Varghese N."/>
            <person name="Submissions S."/>
        </authorList>
    </citation>
    <scope>NUCLEOTIDE SEQUENCE [LARGE SCALE GENOMIC DNA]</scope>
    <source>
        <strain evidence="13">DSM 44675</strain>
    </source>
</reference>
<keyword evidence="13" id="KW-1185">Reference proteome</keyword>
<dbReference type="InterPro" id="IPR027470">
    <property type="entry name" value="Cation_efflux_CTD"/>
</dbReference>
<dbReference type="AlphaFoldDB" id="A0A1H7RJ10"/>
<dbReference type="Proteomes" id="UP000198677">
    <property type="component" value="Unassembled WGS sequence"/>
</dbReference>
<protein>
    <submittedName>
        <fullName evidence="12">Cobalt-zinc-cadmium efflux system protein</fullName>
    </submittedName>
</protein>
<evidence type="ECO:0000313" key="13">
    <source>
        <dbReference type="Proteomes" id="UP000198677"/>
    </source>
</evidence>
<gene>
    <name evidence="12" type="ORF">SAMN05444583_111112</name>
</gene>
<evidence type="ECO:0000256" key="6">
    <source>
        <dbReference type="ARBA" id="ARBA00023065"/>
    </source>
</evidence>
<evidence type="ECO:0000256" key="8">
    <source>
        <dbReference type="SAM" id="MobiDB-lite"/>
    </source>
</evidence>
<organism evidence="12 13">
    <name type="scientific">Rhodococcus maanshanensis</name>
    <dbReference type="NCBI Taxonomy" id="183556"/>
    <lineage>
        <taxon>Bacteria</taxon>
        <taxon>Bacillati</taxon>
        <taxon>Actinomycetota</taxon>
        <taxon>Actinomycetes</taxon>
        <taxon>Mycobacteriales</taxon>
        <taxon>Nocardiaceae</taxon>
        <taxon>Rhodococcus</taxon>
    </lineage>
</organism>
<dbReference type="SUPFAM" id="SSF160240">
    <property type="entry name" value="Cation efflux protein cytoplasmic domain-like"/>
    <property type="match status" value="1"/>
</dbReference>
<feature type="transmembrane region" description="Helical" evidence="9">
    <location>
        <begin position="108"/>
        <end position="127"/>
    </location>
</feature>
<evidence type="ECO:0000256" key="2">
    <source>
        <dbReference type="ARBA" id="ARBA00008873"/>
    </source>
</evidence>
<dbReference type="SUPFAM" id="SSF161111">
    <property type="entry name" value="Cation efflux protein transmembrane domain-like"/>
    <property type="match status" value="1"/>
</dbReference>
<keyword evidence="3" id="KW-0813">Transport</keyword>
<feature type="domain" description="Cation efflux protein cytoplasmic" evidence="11">
    <location>
        <begin position="234"/>
        <end position="303"/>
    </location>
</feature>
<feature type="domain" description="Cation efflux protein transmembrane" evidence="10">
    <location>
        <begin position="38"/>
        <end position="228"/>
    </location>
</feature>
<feature type="transmembrane region" description="Helical" evidence="9">
    <location>
        <begin position="171"/>
        <end position="194"/>
    </location>
</feature>
<evidence type="ECO:0000256" key="5">
    <source>
        <dbReference type="ARBA" id="ARBA00022989"/>
    </source>
</evidence>
<dbReference type="PANTHER" id="PTHR11562">
    <property type="entry name" value="CATION EFFLUX PROTEIN/ ZINC TRANSPORTER"/>
    <property type="match status" value="1"/>
</dbReference>
<proteinExistence type="inferred from homology"/>
<dbReference type="GO" id="GO:0005385">
    <property type="term" value="F:zinc ion transmembrane transporter activity"/>
    <property type="evidence" value="ECO:0007669"/>
    <property type="project" value="TreeGrafter"/>
</dbReference>
<dbReference type="InterPro" id="IPR027469">
    <property type="entry name" value="Cation_efflux_TMD_sf"/>
</dbReference>
<dbReference type="InterPro" id="IPR050681">
    <property type="entry name" value="CDF/SLC30A"/>
</dbReference>
<evidence type="ECO:0000256" key="3">
    <source>
        <dbReference type="ARBA" id="ARBA00022448"/>
    </source>
</evidence>
<dbReference type="Gene3D" id="1.20.1510.10">
    <property type="entry name" value="Cation efflux protein transmembrane domain"/>
    <property type="match status" value="1"/>
</dbReference>
<sequence>MMDANRTKGSVMGVVHGHSHGGEPTAAGPSVGRIRRMVIALGILLAFLALEVAVGLTINSLALLADAGHMLTDVVGMSMGLVALLLARQGSKAAARTFGWHRAEVLTAMANAVLLLGVAVWVMYEAIGRIGDAPEVPGLPLMLTAAAGLAANIVVMLMLRADAKGSIAVRGAYLEVLADAVGSVGVLIAGAVVLVFNWPYADIVVGVLISLWVVPRAIKLAGAALRILTQASPAHVDVDAVEADLRALPGVSDVHDLHVWTLTTGMDVATVHLTTEADSRQVLGAAKVVLDAHGLGHATVQVESGAEGSHCQENITW</sequence>
<feature type="transmembrane region" description="Helical" evidence="9">
    <location>
        <begin position="200"/>
        <end position="218"/>
    </location>
</feature>
<dbReference type="InterPro" id="IPR036837">
    <property type="entry name" value="Cation_efflux_CTD_sf"/>
</dbReference>
<dbReference type="InterPro" id="IPR002524">
    <property type="entry name" value="Cation_efflux"/>
</dbReference>
<comment type="similarity">
    <text evidence="2">Belongs to the cation diffusion facilitator (CDF) transporter (TC 2.A.4) family. SLC30A subfamily.</text>
</comment>
<evidence type="ECO:0000256" key="4">
    <source>
        <dbReference type="ARBA" id="ARBA00022692"/>
    </source>
</evidence>
<evidence type="ECO:0000256" key="7">
    <source>
        <dbReference type="ARBA" id="ARBA00023136"/>
    </source>
</evidence>
<name>A0A1H7RJ10_9NOCA</name>
<dbReference type="NCBIfam" id="TIGR01297">
    <property type="entry name" value="CDF"/>
    <property type="match status" value="1"/>
</dbReference>
<keyword evidence="7 9" id="KW-0472">Membrane</keyword>
<dbReference type="GO" id="GO:0005886">
    <property type="term" value="C:plasma membrane"/>
    <property type="evidence" value="ECO:0007669"/>
    <property type="project" value="TreeGrafter"/>
</dbReference>
<keyword evidence="4 9" id="KW-0812">Transmembrane</keyword>